<proteinExistence type="predicted"/>
<accession>A0ABD1KHV1</accession>
<feature type="compositionally biased region" description="Basic and acidic residues" evidence="1">
    <location>
        <begin position="25"/>
        <end position="38"/>
    </location>
</feature>
<evidence type="ECO:0000256" key="1">
    <source>
        <dbReference type="SAM" id="MobiDB-lite"/>
    </source>
</evidence>
<protein>
    <submittedName>
        <fullName evidence="2">Uncharacterized protein</fullName>
    </submittedName>
</protein>
<dbReference type="Proteomes" id="UP001591681">
    <property type="component" value="Unassembled WGS sequence"/>
</dbReference>
<evidence type="ECO:0000313" key="3">
    <source>
        <dbReference type="Proteomes" id="UP001591681"/>
    </source>
</evidence>
<dbReference type="EMBL" id="JBHFQA010000005">
    <property type="protein sequence ID" value="KAL2098801.1"/>
    <property type="molecule type" value="Genomic_DNA"/>
</dbReference>
<reference evidence="2 3" key="1">
    <citation type="submission" date="2024-09" db="EMBL/GenBank/DDBJ databases">
        <title>A chromosome-level genome assembly of Gray's grenadier anchovy, Coilia grayii.</title>
        <authorList>
            <person name="Fu Z."/>
        </authorList>
    </citation>
    <scope>NUCLEOTIDE SEQUENCE [LARGE SCALE GENOMIC DNA]</scope>
    <source>
        <strain evidence="2">G4</strain>
        <tissue evidence="2">Muscle</tissue>
    </source>
</reference>
<sequence>MGSGNSRGKKVAPASETDTADDSAQVDRKRVSSVEPRRVQPCTDLGLLHKKMPPDSRSDGQYSESSTDLEGELDEILAESDCQESRVNKKNSAKKHFFSSKTFGLCNYIRVRNDEDVTSTDQMPHVAGPHGGLQCSRAQSEVIVKEKQVCNKPWGKSTCASASQQVGNDCICNCQYHRI</sequence>
<gene>
    <name evidence="2" type="ORF">ACEWY4_005281</name>
</gene>
<evidence type="ECO:0000313" key="2">
    <source>
        <dbReference type="EMBL" id="KAL2098801.1"/>
    </source>
</evidence>
<name>A0ABD1KHV1_9TELE</name>
<feature type="region of interest" description="Disordered" evidence="1">
    <location>
        <begin position="1"/>
        <end position="75"/>
    </location>
</feature>
<organism evidence="2 3">
    <name type="scientific">Coilia grayii</name>
    <name type="common">Gray's grenadier anchovy</name>
    <dbReference type="NCBI Taxonomy" id="363190"/>
    <lineage>
        <taxon>Eukaryota</taxon>
        <taxon>Metazoa</taxon>
        <taxon>Chordata</taxon>
        <taxon>Craniata</taxon>
        <taxon>Vertebrata</taxon>
        <taxon>Euteleostomi</taxon>
        <taxon>Actinopterygii</taxon>
        <taxon>Neopterygii</taxon>
        <taxon>Teleostei</taxon>
        <taxon>Clupei</taxon>
        <taxon>Clupeiformes</taxon>
        <taxon>Clupeoidei</taxon>
        <taxon>Engraulidae</taxon>
        <taxon>Coilinae</taxon>
        <taxon>Coilia</taxon>
    </lineage>
</organism>
<dbReference type="AlphaFoldDB" id="A0ABD1KHV1"/>
<comment type="caution">
    <text evidence="2">The sequence shown here is derived from an EMBL/GenBank/DDBJ whole genome shotgun (WGS) entry which is preliminary data.</text>
</comment>
<keyword evidence="3" id="KW-1185">Reference proteome</keyword>